<accession>A0A922I7S8</accession>
<dbReference type="Proteomes" id="UP000790347">
    <property type="component" value="Unassembled WGS sequence"/>
</dbReference>
<feature type="non-terminal residue" evidence="1">
    <location>
        <position position="67"/>
    </location>
</feature>
<proteinExistence type="predicted"/>
<dbReference type="AlphaFoldDB" id="A0A922I7S8"/>
<evidence type="ECO:0000313" key="2">
    <source>
        <dbReference type="Proteomes" id="UP000790347"/>
    </source>
</evidence>
<sequence length="67" mass="8369">MFWAENPKKSLDMIWYVSICGWPISKIDLNQNPKELYLYFFRNHYCLQFFFFSYFSLRVSHHHQLQN</sequence>
<dbReference type="EMBL" id="ASGP02000002">
    <property type="protein sequence ID" value="KAH9521594.1"/>
    <property type="molecule type" value="Genomic_DNA"/>
</dbReference>
<name>A0A922I7S8_DERFA</name>
<evidence type="ECO:0000313" key="1">
    <source>
        <dbReference type="EMBL" id="KAH9521594.1"/>
    </source>
</evidence>
<comment type="caution">
    <text evidence="1">The sequence shown here is derived from an EMBL/GenBank/DDBJ whole genome shotgun (WGS) entry which is preliminary data.</text>
</comment>
<organism evidence="1 2">
    <name type="scientific">Dermatophagoides farinae</name>
    <name type="common">American house dust mite</name>
    <dbReference type="NCBI Taxonomy" id="6954"/>
    <lineage>
        <taxon>Eukaryota</taxon>
        <taxon>Metazoa</taxon>
        <taxon>Ecdysozoa</taxon>
        <taxon>Arthropoda</taxon>
        <taxon>Chelicerata</taxon>
        <taxon>Arachnida</taxon>
        <taxon>Acari</taxon>
        <taxon>Acariformes</taxon>
        <taxon>Sarcoptiformes</taxon>
        <taxon>Astigmata</taxon>
        <taxon>Psoroptidia</taxon>
        <taxon>Analgoidea</taxon>
        <taxon>Pyroglyphidae</taxon>
        <taxon>Dermatophagoidinae</taxon>
        <taxon>Dermatophagoides</taxon>
    </lineage>
</organism>
<reference evidence="1" key="2">
    <citation type="journal article" date="2022" name="Res Sq">
        <title>Comparative Genomics Reveals Insights into the Divergent Evolution of Astigmatic Mites and Household Pest Adaptations.</title>
        <authorList>
            <person name="Xiong Q."/>
            <person name="Wan A.T.-Y."/>
            <person name="Liu X.-Y."/>
            <person name="Fung C.S.-H."/>
            <person name="Xiao X."/>
            <person name="Malainual N."/>
            <person name="Hou J."/>
            <person name="Wang L."/>
            <person name="Wang M."/>
            <person name="Yang K."/>
            <person name="Cui Y."/>
            <person name="Leung E."/>
            <person name="Nong W."/>
            <person name="Shin S.-K."/>
            <person name="Au S."/>
            <person name="Jeong K.Y."/>
            <person name="Chew F.T."/>
            <person name="Hui J."/>
            <person name="Leung T.F."/>
            <person name="Tungtrongchitr A."/>
            <person name="Zhong N."/>
            <person name="Liu Z."/>
            <person name="Tsui S."/>
        </authorList>
    </citation>
    <scope>NUCLEOTIDE SEQUENCE</scope>
    <source>
        <strain evidence="1">Derf</strain>
        <tissue evidence="1">Whole organism</tissue>
    </source>
</reference>
<protein>
    <submittedName>
        <fullName evidence="1">Uncharacterized protein</fullName>
    </submittedName>
</protein>
<reference evidence="1" key="1">
    <citation type="submission" date="2013-05" db="EMBL/GenBank/DDBJ databases">
        <authorList>
            <person name="Yim A.K.Y."/>
            <person name="Chan T.F."/>
            <person name="Ji K.M."/>
            <person name="Liu X.Y."/>
            <person name="Zhou J.W."/>
            <person name="Li R.Q."/>
            <person name="Yang K.Y."/>
            <person name="Li J."/>
            <person name="Li M."/>
            <person name="Law P.T.W."/>
            <person name="Wu Y.L."/>
            <person name="Cai Z.L."/>
            <person name="Qin H."/>
            <person name="Bao Y."/>
            <person name="Leung R.K.K."/>
            <person name="Ng P.K.S."/>
            <person name="Zou J."/>
            <person name="Zhong X.J."/>
            <person name="Ran P.X."/>
            <person name="Zhong N.S."/>
            <person name="Liu Z.G."/>
            <person name="Tsui S.K.W."/>
        </authorList>
    </citation>
    <scope>NUCLEOTIDE SEQUENCE</scope>
    <source>
        <strain evidence="1">Derf</strain>
        <tissue evidence="1">Whole organism</tissue>
    </source>
</reference>
<gene>
    <name evidence="1" type="ORF">DERF_005237</name>
</gene>
<keyword evidence="2" id="KW-1185">Reference proteome</keyword>